<feature type="transmembrane region" description="Helical" evidence="7">
    <location>
        <begin position="285"/>
        <end position="304"/>
    </location>
</feature>
<name>A0A1C7ND54_9FUNG</name>
<dbReference type="InterPro" id="IPR020846">
    <property type="entry name" value="MFS_dom"/>
</dbReference>
<comment type="caution">
    <text evidence="9">The sequence shown here is derived from an EMBL/GenBank/DDBJ whole genome shotgun (WGS) entry which is preliminary data.</text>
</comment>
<reference evidence="9 10" key="1">
    <citation type="submission" date="2016-03" db="EMBL/GenBank/DDBJ databases">
        <title>Choanephora cucurbitarum.</title>
        <authorList>
            <person name="Min B."/>
            <person name="Park H."/>
            <person name="Park J.-H."/>
            <person name="Shin H.-D."/>
            <person name="Choi I.-G."/>
        </authorList>
    </citation>
    <scope>NUCLEOTIDE SEQUENCE [LARGE SCALE GENOMIC DNA]</scope>
    <source>
        <strain evidence="9 10">KUS-F28377</strain>
    </source>
</reference>
<evidence type="ECO:0000256" key="7">
    <source>
        <dbReference type="SAM" id="Phobius"/>
    </source>
</evidence>
<sequence length="598" mass="64981">MQETEVVPNSIETEDKSRSTVLLDHLDTINSNEISPVDNGSEKTTVDVDNASEKEPEAKKSLILTFVGLQITLFIAALDSTIVSTALPRIGSEFNQMTIVSWVATAYILTFDAFQPLFAKFSDIFGRKWVLIFGTCIFIIGSLLCGVANSMIMLIISRAIAGIGGAGIFSMVFVIMSELVPLEKRGAYQGVVNAVFALSSVFGPLIGGSFTDYVTWRWNFYINLPIGAVALAILFFFLHTPVPKGNFKDKLKRIDYAGTLTVLAFATLFLLAMNFGGQTFPWKSAAVIVPLVLTGLLVGLLIFVETKVAEPLMPPRLFRNQSVVSVLSTNWFFGMTFFSMVYYLPIYFQVVKEDSAMWSGIRLIPMEMLIAAFATFAGIFISKVGLYKPLPPMGMALLTISVGLLCLFDENTPFSAIYGYTVIGGAGLGLMFSSAIIALQASSEPRDIAVVTGLGNFSRILGGALGVAVSSAILNSSLAKDLPLVIPQEIVQKVLDSSDYVRHGCPPEYVPIVIENYVEALRLIWYVMTGMCGTGFFCSLFIKNGSVLKSKTSDEVVVNNEGGHEKVDMSAKSDIVFDSQTPVQENTTLPETTKTAQA</sequence>
<evidence type="ECO:0000256" key="6">
    <source>
        <dbReference type="ARBA" id="ARBA00023136"/>
    </source>
</evidence>
<dbReference type="FunCoup" id="A0A1C7ND54">
    <property type="interactions" value="36"/>
</dbReference>
<feature type="transmembrane region" description="Helical" evidence="7">
    <location>
        <begin position="62"/>
        <end position="87"/>
    </location>
</feature>
<dbReference type="PROSITE" id="PS50850">
    <property type="entry name" value="MFS"/>
    <property type="match status" value="1"/>
</dbReference>
<dbReference type="EMBL" id="LUGH01000412">
    <property type="protein sequence ID" value="OBZ85304.1"/>
    <property type="molecule type" value="Genomic_DNA"/>
</dbReference>
<gene>
    <name evidence="9" type="ORF">A0J61_06647</name>
</gene>
<dbReference type="Pfam" id="PF07690">
    <property type="entry name" value="MFS_1"/>
    <property type="match status" value="1"/>
</dbReference>
<feature type="transmembrane region" description="Helical" evidence="7">
    <location>
        <begin position="130"/>
        <end position="149"/>
    </location>
</feature>
<feature type="transmembrane region" description="Helical" evidence="7">
    <location>
        <begin position="417"/>
        <end position="439"/>
    </location>
</feature>
<protein>
    <submittedName>
        <fullName evidence="9">Putative MFS-type transporter C16A3.17c</fullName>
    </submittedName>
</protein>
<dbReference type="GO" id="GO:0012505">
    <property type="term" value="C:endomembrane system"/>
    <property type="evidence" value="ECO:0007669"/>
    <property type="project" value="UniProtKB-SubCell"/>
</dbReference>
<evidence type="ECO:0000313" key="9">
    <source>
        <dbReference type="EMBL" id="OBZ85304.1"/>
    </source>
</evidence>
<dbReference type="SUPFAM" id="SSF103473">
    <property type="entry name" value="MFS general substrate transporter"/>
    <property type="match status" value="1"/>
</dbReference>
<keyword evidence="3" id="KW-0813">Transport</keyword>
<evidence type="ECO:0000256" key="3">
    <source>
        <dbReference type="ARBA" id="ARBA00022448"/>
    </source>
</evidence>
<dbReference type="GO" id="GO:0005886">
    <property type="term" value="C:plasma membrane"/>
    <property type="evidence" value="ECO:0007669"/>
    <property type="project" value="TreeGrafter"/>
</dbReference>
<feature type="transmembrane region" description="Helical" evidence="7">
    <location>
        <begin position="99"/>
        <end position="118"/>
    </location>
</feature>
<dbReference type="Gene3D" id="1.20.1250.20">
    <property type="entry name" value="MFS general substrate transporter like domains"/>
    <property type="match status" value="1"/>
</dbReference>
<evidence type="ECO:0000259" key="8">
    <source>
        <dbReference type="PROSITE" id="PS50850"/>
    </source>
</evidence>
<dbReference type="FunFam" id="1.20.1720.10:FF:000013">
    <property type="entry name" value="Related to multidrug resistance proteins"/>
    <property type="match status" value="1"/>
</dbReference>
<organism evidence="9 10">
    <name type="scientific">Choanephora cucurbitarum</name>
    <dbReference type="NCBI Taxonomy" id="101091"/>
    <lineage>
        <taxon>Eukaryota</taxon>
        <taxon>Fungi</taxon>
        <taxon>Fungi incertae sedis</taxon>
        <taxon>Mucoromycota</taxon>
        <taxon>Mucoromycotina</taxon>
        <taxon>Mucoromycetes</taxon>
        <taxon>Mucorales</taxon>
        <taxon>Mucorineae</taxon>
        <taxon>Choanephoraceae</taxon>
        <taxon>Choanephoroideae</taxon>
        <taxon>Choanephora</taxon>
    </lineage>
</organism>
<dbReference type="PANTHER" id="PTHR23501:SF102">
    <property type="entry name" value="DRUG TRANSPORTER, PUTATIVE (AFU_ORTHOLOGUE AFUA_3G08530)-RELATED"/>
    <property type="match status" value="1"/>
</dbReference>
<comment type="subcellular location">
    <subcellularLocation>
        <location evidence="1">Endomembrane system</location>
        <topology evidence="1">Multi-pass membrane protein</topology>
    </subcellularLocation>
</comment>
<proteinExistence type="inferred from homology"/>
<feature type="transmembrane region" description="Helical" evidence="7">
    <location>
        <begin position="218"/>
        <end position="242"/>
    </location>
</feature>
<keyword evidence="5 7" id="KW-1133">Transmembrane helix</keyword>
<dbReference type="GO" id="GO:0022857">
    <property type="term" value="F:transmembrane transporter activity"/>
    <property type="evidence" value="ECO:0007669"/>
    <property type="project" value="InterPro"/>
</dbReference>
<dbReference type="Proteomes" id="UP000093000">
    <property type="component" value="Unassembled WGS sequence"/>
</dbReference>
<keyword evidence="4 7" id="KW-0812">Transmembrane</keyword>
<evidence type="ECO:0000256" key="1">
    <source>
        <dbReference type="ARBA" id="ARBA00004127"/>
    </source>
</evidence>
<feature type="transmembrane region" description="Helical" evidence="7">
    <location>
        <begin position="523"/>
        <end position="542"/>
    </location>
</feature>
<dbReference type="CDD" id="cd17502">
    <property type="entry name" value="MFS_Azr1_MDR_like"/>
    <property type="match status" value="1"/>
</dbReference>
<dbReference type="InParanoid" id="A0A1C7ND54"/>
<dbReference type="AlphaFoldDB" id="A0A1C7ND54"/>
<feature type="transmembrane region" description="Helical" evidence="7">
    <location>
        <begin position="155"/>
        <end position="175"/>
    </location>
</feature>
<feature type="transmembrane region" description="Helical" evidence="7">
    <location>
        <begin position="187"/>
        <end position="206"/>
    </location>
</feature>
<keyword evidence="10" id="KW-1185">Reference proteome</keyword>
<feature type="transmembrane region" description="Helical" evidence="7">
    <location>
        <begin position="324"/>
        <end position="343"/>
    </location>
</feature>
<feature type="transmembrane region" description="Helical" evidence="7">
    <location>
        <begin position="254"/>
        <end position="273"/>
    </location>
</feature>
<dbReference type="PRINTS" id="PR01036">
    <property type="entry name" value="TCRTETB"/>
</dbReference>
<dbReference type="Gene3D" id="1.20.1720.10">
    <property type="entry name" value="Multidrug resistance protein D"/>
    <property type="match status" value="1"/>
</dbReference>
<dbReference type="PANTHER" id="PTHR23501">
    <property type="entry name" value="MAJOR FACILITATOR SUPERFAMILY"/>
    <property type="match status" value="1"/>
</dbReference>
<comment type="similarity">
    <text evidence="2">Belongs to the major facilitator superfamily.</text>
</comment>
<dbReference type="InterPro" id="IPR011701">
    <property type="entry name" value="MFS"/>
</dbReference>
<dbReference type="STRING" id="101091.A0A1C7ND54"/>
<accession>A0A1C7ND54</accession>
<feature type="domain" description="Major facilitator superfamily (MFS) profile" evidence="8">
    <location>
        <begin position="65"/>
        <end position="547"/>
    </location>
</feature>
<dbReference type="InterPro" id="IPR036259">
    <property type="entry name" value="MFS_trans_sf"/>
</dbReference>
<keyword evidence="6 7" id="KW-0472">Membrane</keyword>
<feature type="transmembrane region" description="Helical" evidence="7">
    <location>
        <begin position="363"/>
        <end position="381"/>
    </location>
</feature>
<evidence type="ECO:0000256" key="4">
    <source>
        <dbReference type="ARBA" id="ARBA00022692"/>
    </source>
</evidence>
<feature type="transmembrane region" description="Helical" evidence="7">
    <location>
        <begin position="393"/>
        <end position="411"/>
    </location>
</feature>
<evidence type="ECO:0000256" key="5">
    <source>
        <dbReference type="ARBA" id="ARBA00022989"/>
    </source>
</evidence>
<dbReference type="OrthoDB" id="10021397at2759"/>
<evidence type="ECO:0000256" key="2">
    <source>
        <dbReference type="ARBA" id="ARBA00008335"/>
    </source>
</evidence>
<evidence type="ECO:0000313" key="10">
    <source>
        <dbReference type="Proteomes" id="UP000093000"/>
    </source>
</evidence>